<reference evidence="6 7" key="1">
    <citation type="submission" date="2017-08" db="EMBL/GenBank/DDBJ databases">
        <title>Substantial Increase in Enzyme Production by Combined Drug-Resistance Mutations in Paenibacillus agaridevorans.</title>
        <authorList>
            <person name="Tanaka Y."/>
            <person name="Funane K."/>
            <person name="Hosaka T."/>
            <person name="Shiwa Y."/>
            <person name="Fujita N."/>
            <person name="Miyazaki T."/>
            <person name="Yoshikawa H."/>
            <person name="Murakami K."/>
            <person name="Kasahara K."/>
            <person name="Inaoka T."/>
            <person name="Hiraga Y."/>
            <person name="Ochi K."/>
        </authorList>
    </citation>
    <scope>NUCLEOTIDE SEQUENCE [LARGE SCALE GENOMIC DNA]</scope>
    <source>
        <strain evidence="6 7">T-3040</strain>
    </source>
</reference>
<dbReference type="Proteomes" id="UP000245202">
    <property type="component" value="Unassembled WGS sequence"/>
</dbReference>
<dbReference type="Gene3D" id="3.40.190.10">
    <property type="entry name" value="Periplasmic binding protein-like II"/>
    <property type="match status" value="1"/>
</dbReference>
<sequence>MKRAGLILLSLIMMITMLAACSGGTKNGSGADTSGGTTPTATEKGEDNQEPVTLKVLRAGITVTQAEFEKTLLQQTKEKFPHVTLEWVDAPEDVELEPLITSGEVPDIMFVSTTSIATTLKDLDLVENLAPYIEKHNVDLSRLKPVVLDVVQKYSPEEGVAAIPFSVNLPVIFYNKDIFDKFGASYPPNEQMSWNQAIEVGKSVTRSDNGVDYVGIDLFGSSNIATGLDLFIIDPETGKADVTTPQWRKVFEQLQKSYEVPGYIGADGRYQYANDDDIFFNEQNLAIVAYNIAHLLGPLEELRQQGIELNWDFAPFPNFEENLGTGKAVNVHSLVVTKASKHKDLAFQVIANLLTDESQLALAKAGRVPTVEGKQFEEVYGQEIPVLEGKTVENIFKAPPRNAIKPHKFESKVRKFLTEAERSIAVDGVDVNTALRVAQEGIEKELETLNNTSK</sequence>
<evidence type="ECO:0000256" key="5">
    <source>
        <dbReference type="SAM" id="SignalP"/>
    </source>
</evidence>
<evidence type="ECO:0008006" key="8">
    <source>
        <dbReference type="Google" id="ProtNLM"/>
    </source>
</evidence>
<dbReference type="PANTHER" id="PTHR43649:SF12">
    <property type="entry name" value="DIACETYLCHITOBIOSE BINDING PROTEIN DASA"/>
    <property type="match status" value="1"/>
</dbReference>
<proteinExistence type="inferred from homology"/>
<evidence type="ECO:0000256" key="4">
    <source>
        <dbReference type="SAM" id="MobiDB-lite"/>
    </source>
</evidence>
<keyword evidence="7" id="KW-1185">Reference proteome</keyword>
<evidence type="ECO:0000256" key="2">
    <source>
        <dbReference type="ARBA" id="ARBA00022448"/>
    </source>
</evidence>
<dbReference type="AlphaFoldDB" id="A0A2R5ET26"/>
<evidence type="ECO:0000313" key="6">
    <source>
        <dbReference type="EMBL" id="GBG09846.1"/>
    </source>
</evidence>
<feature type="region of interest" description="Disordered" evidence="4">
    <location>
        <begin position="26"/>
        <end position="49"/>
    </location>
</feature>
<dbReference type="Pfam" id="PF01547">
    <property type="entry name" value="SBP_bac_1"/>
    <property type="match status" value="1"/>
</dbReference>
<protein>
    <recommendedName>
        <fullName evidence="8">ABC transporter substrate-binding protein</fullName>
    </recommendedName>
</protein>
<comment type="caution">
    <text evidence="6">The sequence shown here is derived from an EMBL/GenBank/DDBJ whole genome shotgun (WGS) entry which is preliminary data.</text>
</comment>
<dbReference type="GO" id="GO:0055085">
    <property type="term" value="P:transmembrane transport"/>
    <property type="evidence" value="ECO:0007669"/>
    <property type="project" value="InterPro"/>
</dbReference>
<dbReference type="PANTHER" id="PTHR43649">
    <property type="entry name" value="ARABINOSE-BINDING PROTEIN-RELATED"/>
    <property type="match status" value="1"/>
</dbReference>
<dbReference type="RefSeq" id="WP_108994483.1">
    <property type="nucleotide sequence ID" value="NZ_BDQX01000281.1"/>
</dbReference>
<evidence type="ECO:0000313" key="7">
    <source>
        <dbReference type="Proteomes" id="UP000245202"/>
    </source>
</evidence>
<feature type="chain" id="PRO_5038620450" description="ABC transporter substrate-binding protein" evidence="5">
    <location>
        <begin position="20"/>
        <end position="454"/>
    </location>
</feature>
<keyword evidence="2" id="KW-0813">Transport</keyword>
<evidence type="ECO:0000256" key="1">
    <source>
        <dbReference type="ARBA" id="ARBA00008520"/>
    </source>
</evidence>
<accession>A0A2R5ET26</accession>
<name>A0A2R5ET26_9BACL</name>
<dbReference type="EMBL" id="BDQX01000281">
    <property type="protein sequence ID" value="GBG09846.1"/>
    <property type="molecule type" value="Genomic_DNA"/>
</dbReference>
<dbReference type="InterPro" id="IPR006061">
    <property type="entry name" value="SBP_1_CS"/>
</dbReference>
<comment type="similarity">
    <text evidence="1">Belongs to the bacterial solute-binding protein 1 family.</text>
</comment>
<evidence type="ECO:0000256" key="3">
    <source>
        <dbReference type="ARBA" id="ARBA00022729"/>
    </source>
</evidence>
<dbReference type="InterPro" id="IPR006059">
    <property type="entry name" value="SBP"/>
</dbReference>
<dbReference type="InterPro" id="IPR050490">
    <property type="entry name" value="Bact_solute-bd_prot1"/>
</dbReference>
<feature type="compositionally biased region" description="Polar residues" evidence="4">
    <location>
        <begin position="28"/>
        <end position="41"/>
    </location>
</feature>
<organism evidence="6 7">
    <name type="scientific">Paenibacillus agaridevorans</name>
    <dbReference type="NCBI Taxonomy" id="171404"/>
    <lineage>
        <taxon>Bacteria</taxon>
        <taxon>Bacillati</taxon>
        <taxon>Bacillota</taxon>
        <taxon>Bacilli</taxon>
        <taxon>Bacillales</taxon>
        <taxon>Paenibacillaceae</taxon>
        <taxon>Paenibacillus</taxon>
    </lineage>
</organism>
<dbReference type="PROSITE" id="PS51257">
    <property type="entry name" value="PROKAR_LIPOPROTEIN"/>
    <property type="match status" value="1"/>
</dbReference>
<dbReference type="PROSITE" id="PS01037">
    <property type="entry name" value="SBP_BACTERIAL_1"/>
    <property type="match status" value="1"/>
</dbReference>
<dbReference type="SUPFAM" id="SSF53850">
    <property type="entry name" value="Periplasmic binding protein-like II"/>
    <property type="match status" value="1"/>
</dbReference>
<keyword evidence="3 5" id="KW-0732">Signal</keyword>
<gene>
    <name evidence="6" type="ORF">PAT3040_04518</name>
</gene>
<feature type="signal peptide" evidence="5">
    <location>
        <begin position="1"/>
        <end position="19"/>
    </location>
</feature>